<feature type="domain" description="Knr4/Smi1-like" evidence="1">
    <location>
        <begin position="29"/>
        <end position="156"/>
    </location>
</feature>
<dbReference type="InterPro" id="IPR037883">
    <property type="entry name" value="Knr4/Smi1-like_sf"/>
</dbReference>
<dbReference type="InterPro" id="IPR018958">
    <property type="entry name" value="Knr4/Smi1-like_dom"/>
</dbReference>
<proteinExistence type="predicted"/>
<evidence type="ECO:0000259" key="1">
    <source>
        <dbReference type="SMART" id="SM00860"/>
    </source>
</evidence>
<dbReference type="RefSeq" id="WP_114246073.1">
    <property type="nucleotide sequence ID" value="NZ_BMRN01000003.1"/>
</dbReference>
<reference evidence="2 3" key="1">
    <citation type="journal article" date="2018" name="Front. Microbiol.">
        <title>Genome Sequencing of Streptomyces atratus SCSIOZH16 and Activation Production of Nocardamine via Metabolic Engineering.</title>
        <authorList>
            <person name="Li Y."/>
            <person name="Zhang C."/>
            <person name="Liu C."/>
            <person name="Ju J."/>
            <person name="Ma J."/>
        </authorList>
    </citation>
    <scope>NUCLEOTIDE SEQUENCE [LARGE SCALE GENOMIC DNA]</scope>
    <source>
        <strain evidence="2 3">SCSIO_ZH16</strain>
    </source>
</reference>
<evidence type="ECO:0000313" key="2">
    <source>
        <dbReference type="EMBL" id="AXE79548.1"/>
    </source>
</evidence>
<dbReference type="AlphaFoldDB" id="A0A2Z5JGS9"/>
<sequence length="185" mass="20292">MNDTEQLLAAAEKTARTTPRPEKYPLPAPLPAEGVARAEAALGFALPPLLTALYTRIANGGFGPEYGLMPLIGDRAPDGEESAVAQYLAHRRSAAEEGEWPWPEGVLPICSLGCGMYSCVDCRSEHTTVLLFEPNADEPEHAWYVDQPDLAQWLRSWLDGTAWYSEESEDEGADMAPWPDFSARV</sequence>
<dbReference type="EMBL" id="CP027306">
    <property type="protein sequence ID" value="AXE79548.1"/>
    <property type="molecule type" value="Genomic_DNA"/>
</dbReference>
<dbReference type="SUPFAM" id="SSF160631">
    <property type="entry name" value="SMI1/KNR4-like"/>
    <property type="match status" value="1"/>
</dbReference>
<dbReference type="GeneID" id="95521577"/>
<dbReference type="KEGG" id="sata:C5746_24505"/>
<name>A0A2Z5JGS9_STRAR</name>
<accession>A0A2Z5JGS9</accession>
<evidence type="ECO:0000313" key="3">
    <source>
        <dbReference type="Proteomes" id="UP000252698"/>
    </source>
</evidence>
<protein>
    <recommendedName>
        <fullName evidence="1">Knr4/Smi1-like domain-containing protein</fullName>
    </recommendedName>
</protein>
<organism evidence="2 3">
    <name type="scientific">Streptomyces atratus</name>
    <dbReference type="NCBI Taxonomy" id="1893"/>
    <lineage>
        <taxon>Bacteria</taxon>
        <taxon>Bacillati</taxon>
        <taxon>Actinomycetota</taxon>
        <taxon>Actinomycetes</taxon>
        <taxon>Kitasatosporales</taxon>
        <taxon>Streptomycetaceae</taxon>
        <taxon>Streptomyces</taxon>
    </lineage>
</organism>
<dbReference type="Gene3D" id="3.40.1580.10">
    <property type="entry name" value="SMI1/KNR4-like"/>
    <property type="match status" value="1"/>
</dbReference>
<dbReference type="SMART" id="SM00860">
    <property type="entry name" value="SMI1_KNR4"/>
    <property type="match status" value="1"/>
</dbReference>
<dbReference type="Proteomes" id="UP000252698">
    <property type="component" value="Chromosome"/>
</dbReference>
<dbReference type="Pfam" id="PF09346">
    <property type="entry name" value="SMI1_KNR4"/>
    <property type="match status" value="1"/>
</dbReference>
<gene>
    <name evidence="2" type="ORF">C5746_24505</name>
</gene>